<keyword evidence="1" id="KW-0378">Hydrolase</keyword>
<dbReference type="InterPro" id="IPR029052">
    <property type="entry name" value="Metallo-depent_PP-like"/>
</dbReference>
<dbReference type="Proteomes" id="UP000472262">
    <property type="component" value="Unassembled WGS sequence"/>
</dbReference>
<keyword evidence="1" id="KW-0904">Protein phosphatase</keyword>
<dbReference type="InterPro" id="IPR047129">
    <property type="entry name" value="PPA2-like"/>
</dbReference>
<dbReference type="SUPFAM" id="SSF56300">
    <property type="entry name" value="Metallo-dependent phosphatases"/>
    <property type="match status" value="1"/>
</dbReference>
<evidence type="ECO:0000313" key="2">
    <source>
        <dbReference type="Ensembl" id="ENSSGRP00000052022.1"/>
    </source>
</evidence>
<name>A0A672NMN7_SINGR</name>
<gene>
    <name evidence="2" type="primary">ppp4cb</name>
</gene>
<dbReference type="AlphaFoldDB" id="A0A672NMN7"/>
<keyword evidence="3" id="KW-1185">Reference proteome</keyword>
<protein>
    <submittedName>
        <fullName evidence="2">Serine/threonine-protein phosphatase 4 catalytic subunit B</fullName>
    </submittedName>
</protein>
<evidence type="ECO:0000313" key="3">
    <source>
        <dbReference type="Proteomes" id="UP000472262"/>
    </source>
</evidence>
<proteinExistence type="predicted"/>
<dbReference type="GO" id="GO:0004722">
    <property type="term" value="F:protein serine/threonine phosphatase activity"/>
    <property type="evidence" value="ECO:0007669"/>
    <property type="project" value="InterPro"/>
</dbReference>
<evidence type="ECO:0000256" key="1">
    <source>
        <dbReference type="ARBA" id="ARBA00022912"/>
    </source>
</evidence>
<dbReference type="PANTHER" id="PTHR45619">
    <property type="entry name" value="SERINE/THREONINE-PROTEIN PHOSPHATASE PP2A-RELATED"/>
    <property type="match status" value="1"/>
</dbReference>
<reference evidence="2" key="2">
    <citation type="submission" date="2025-09" db="UniProtKB">
        <authorList>
            <consortium name="Ensembl"/>
        </authorList>
    </citation>
    <scope>IDENTIFICATION</scope>
</reference>
<dbReference type="Ensembl" id="ENSSGRT00000055588.1">
    <property type="protein sequence ID" value="ENSSGRP00000052022.1"/>
    <property type="gene ID" value="ENSSGRG00000027007.1"/>
</dbReference>
<reference evidence="2" key="1">
    <citation type="submission" date="2025-08" db="UniProtKB">
        <authorList>
            <consortium name="Ensembl"/>
        </authorList>
    </citation>
    <scope>IDENTIFICATION</scope>
</reference>
<sequence>MCRSTMGDMSDLDRQIDQLRRCELIKENEVKALCAKAREILVEESNVQRVDSPVTVSIEKLSIEETEKKRFLKNVGNQTVLVTIF</sequence>
<accession>A0A672NMN7</accession>
<organism evidence="2 3">
    <name type="scientific">Sinocyclocheilus grahami</name>
    <name type="common">Dianchi golden-line fish</name>
    <name type="synonym">Barbus grahami</name>
    <dbReference type="NCBI Taxonomy" id="75366"/>
    <lineage>
        <taxon>Eukaryota</taxon>
        <taxon>Metazoa</taxon>
        <taxon>Chordata</taxon>
        <taxon>Craniata</taxon>
        <taxon>Vertebrata</taxon>
        <taxon>Euteleostomi</taxon>
        <taxon>Actinopterygii</taxon>
        <taxon>Neopterygii</taxon>
        <taxon>Teleostei</taxon>
        <taxon>Ostariophysi</taxon>
        <taxon>Cypriniformes</taxon>
        <taxon>Cyprinidae</taxon>
        <taxon>Cyprininae</taxon>
        <taxon>Sinocyclocheilus</taxon>
    </lineage>
</organism>
<dbReference type="Gene3D" id="3.60.21.10">
    <property type="match status" value="1"/>
</dbReference>